<protein>
    <submittedName>
        <fullName evidence="1">Uncharacterized protein</fullName>
    </submittedName>
</protein>
<sequence>MEVVVEGNPGCLLQQVGELHGFSCTAARHGCTRIVGAVADQAALLGLLELLDELHVEVVSVRRVEGAGVDAR</sequence>
<dbReference type="EMBL" id="JAROCB010000002">
    <property type="protein sequence ID" value="MDN4597601.1"/>
    <property type="molecule type" value="Genomic_DNA"/>
</dbReference>
<gene>
    <name evidence="1" type="ORF">P5G59_10655</name>
</gene>
<keyword evidence="2" id="KW-1185">Reference proteome</keyword>
<reference evidence="1" key="1">
    <citation type="submission" date="2023-03" db="EMBL/GenBank/DDBJ databases">
        <title>MT1 and MT2 Draft Genomes of Novel Species.</title>
        <authorList>
            <person name="Venkateswaran K."/>
        </authorList>
    </citation>
    <scope>NUCLEOTIDE SEQUENCE</scope>
    <source>
        <strain evidence="1">F6_8S_P_1A</strain>
    </source>
</reference>
<proteinExistence type="predicted"/>
<dbReference type="Proteomes" id="UP001174210">
    <property type="component" value="Unassembled WGS sequence"/>
</dbReference>
<evidence type="ECO:0000313" key="2">
    <source>
        <dbReference type="Proteomes" id="UP001174210"/>
    </source>
</evidence>
<comment type="caution">
    <text evidence="1">The sequence shown here is derived from an EMBL/GenBank/DDBJ whole genome shotgun (WGS) entry which is preliminary data.</text>
</comment>
<organism evidence="1 2">
    <name type="scientific">Leifsonia virtsii</name>
    <dbReference type="NCBI Taxonomy" id="3035915"/>
    <lineage>
        <taxon>Bacteria</taxon>
        <taxon>Bacillati</taxon>
        <taxon>Actinomycetota</taxon>
        <taxon>Actinomycetes</taxon>
        <taxon>Micrococcales</taxon>
        <taxon>Microbacteriaceae</taxon>
        <taxon>Leifsonia</taxon>
    </lineage>
</organism>
<evidence type="ECO:0000313" key="1">
    <source>
        <dbReference type="EMBL" id="MDN4597601.1"/>
    </source>
</evidence>
<name>A0ABT8IYX1_9MICO</name>
<accession>A0ABT8IYX1</accession>
<dbReference type="RefSeq" id="WP_301218734.1">
    <property type="nucleotide sequence ID" value="NZ_JAROCB010000002.1"/>
</dbReference>